<dbReference type="PANTHER" id="PTHR36180:SF2">
    <property type="entry name" value="BRO FAMILY PROTEIN"/>
    <property type="match status" value="1"/>
</dbReference>
<feature type="region of interest" description="Disordered" evidence="1">
    <location>
        <begin position="164"/>
        <end position="187"/>
    </location>
</feature>
<dbReference type="PANTHER" id="PTHR36180">
    <property type="entry name" value="DNA-BINDING PROTEIN-RELATED-RELATED"/>
    <property type="match status" value="1"/>
</dbReference>
<evidence type="ECO:0000313" key="3">
    <source>
        <dbReference type="EMBL" id="AZG14974.1"/>
    </source>
</evidence>
<proteinExistence type="predicted"/>
<accession>A0A3G8H3I5</accession>
<dbReference type="OrthoDB" id="1042522at2"/>
<dbReference type="EMBL" id="CP033969">
    <property type="protein sequence ID" value="AZG14974.1"/>
    <property type="molecule type" value="Genomic_DNA"/>
</dbReference>
<dbReference type="AlphaFoldDB" id="A0A3G8H3I5"/>
<reference evidence="4" key="1">
    <citation type="submission" date="2018-11" db="EMBL/GenBank/DDBJ databases">
        <title>FDA dAtabase for Regulatory Grade micrObial Sequences (FDA-ARGOS): Supporting development and validation of Infectious Disease Dx tests.</title>
        <authorList>
            <person name="Goldberg B."/>
            <person name="Campos J."/>
            <person name="Tallon L."/>
            <person name="Sadzewicz L."/>
            <person name="Zhao X."/>
            <person name="Vavikolanu K."/>
            <person name="Mehta A."/>
            <person name="Aluvathingal J."/>
            <person name="Nadendla S."/>
            <person name="Geyer C."/>
            <person name="Nandy P."/>
            <person name="Yan Y."/>
            <person name="Sichtig H."/>
        </authorList>
    </citation>
    <scope>NUCLEOTIDE SEQUENCE [LARGE SCALE GENOMIC DNA]</scope>
    <source>
        <strain evidence="4">FDAARGOS_614</strain>
    </source>
</reference>
<dbReference type="Proteomes" id="UP000270411">
    <property type="component" value="Chromosome 1"/>
</dbReference>
<evidence type="ECO:0000259" key="2">
    <source>
        <dbReference type="PROSITE" id="PS51750"/>
    </source>
</evidence>
<feature type="compositionally biased region" description="Polar residues" evidence="1">
    <location>
        <begin position="177"/>
        <end position="187"/>
    </location>
</feature>
<protein>
    <recommendedName>
        <fullName evidence="2">Bro-N domain-containing protein</fullName>
    </recommendedName>
</protein>
<dbReference type="InterPro" id="IPR003497">
    <property type="entry name" value="BRO_N_domain"/>
</dbReference>
<dbReference type="PROSITE" id="PS51750">
    <property type="entry name" value="BRO_N"/>
    <property type="match status" value="1"/>
</dbReference>
<dbReference type="KEGG" id="cpau:EHF44_16965"/>
<organism evidence="3 4">
    <name type="scientific">Cupriavidus pauculus</name>
    <dbReference type="NCBI Taxonomy" id="82633"/>
    <lineage>
        <taxon>Bacteria</taxon>
        <taxon>Pseudomonadati</taxon>
        <taxon>Pseudomonadota</taxon>
        <taxon>Betaproteobacteria</taxon>
        <taxon>Burkholderiales</taxon>
        <taxon>Burkholderiaceae</taxon>
        <taxon>Cupriavidus</taxon>
    </lineage>
</organism>
<feature type="domain" description="Bro-N" evidence="2">
    <location>
        <begin position="1"/>
        <end position="104"/>
    </location>
</feature>
<evidence type="ECO:0000313" key="4">
    <source>
        <dbReference type="Proteomes" id="UP000270411"/>
    </source>
</evidence>
<dbReference type="SMART" id="SM01040">
    <property type="entry name" value="Bro-N"/>
    <property type="match status" value="1"/>
</dbReference>
<sequence>MSTLSFRFHEAHPIRVVMVLDEPWFVASDVCAVLDYRDAFNAVRILDADEKGTHNMSTPGGEQRVTIISESGLYALVLRSRKPEARQFRKWVTAEVLPAIRKTGRYETPAAPVERKVATPTEFLSLPFIDVNSPFRFWCLPLDGFPHPQRPLLRLLRNSWPRRVADGPQPCPDPTPLINSASRSARR</sequence>
<gene>
    <name evidence="3" type="ORF">EHF44_16965</name>
</gene>
<evidence type="ECO:0000256" key="1">
    <source>
        <dbReference type="SAM" id="MobiDB-lite"/>
    </source>
</evidence>
<name>A0A3G8H3I5_9BURK</name>
<dbReference type="Pfam" id="PF02498">
    <property type="entry name" value="Bro-N"/>
    <property type="match status" value="1"/>
</dbReference>
<dbReference type="RefSeq" id="WP_124684726.1">
    <property type="nucleotide sequence ID" value="NZ_CP033969.1"/>
</dbReference>